<accession>A0A1I3C0P6</accession>
<gene>
    <name evidence="1" type="ORF">SAMN05421753_10233</name>
</gene>
<sequence>MSRISTGEHAPPFCFWLCCFWCLLARTHGVHAQEPVGQPVQIALRELPADQHPPQTLGDVLRICLLQAMAEEYVDDRHWGGTVERFDGFRFRGLNISKRERLVNDGFWHRYKARLIRPGETLQVQVRQEAGPDNTVRFAVEMILRAQCEATFAWWSYGVKGWNGTAVSEATLRLRLVLDTQPQFQFSLDTPIPGLALNPKVSEIELKLKDLDLQRLGVFEGPGVTVLGDGSRKAIEQLLQQQEGKLKQRLQQQIDAVGTRQ</sequence>
<evidence type="ECO:0000313" key="1">
    <source>
        <dbReference type="EMBL" id="SFH68107.1"/>
    </source>
</evidence>
<dbReference type="AlphaFoldDB" id="A0A1I3C0P6"/>
<evidence type="ECO:0000313" key="2">
    <source>
        <dbReference type="Proteomes" id="UP000199518"/>
    </source>
</evidence>
<reference evidence="2" key="1">
    <citation type="submission" date="2016-10" db="EMBL/GenBank/DDBJ databases">
        <authorList>
            <person name="Varghese N."/>
            <person name="Submissions S."/>
        </authorList>
    </citation>
    <scope>NUCLEOTIDE SEQUENCE [LARGE SCALE GENOMIC DNA]</scope>
    <source>
        <strain evidence="2">DSM 26348</strain>
    </source>
</reference>
<protein>
    <submittedName>
        <fullName evidence="1">Uncharacterized protein</fullName>
    </submittedName>
</protein>
<name>A0A1I3C0P6_9PLAN</name>
<dbReference type="EMBL" id="FOQD01000002">
    <property type="protein sequence ID" value="SFH68107.1"/>
    <property type="molecule type" value="Genomic_DNA"/>
</dbReference>
<dbReference type="Proteomes" id="UP000199518">
    <property type="component" value="Unassembled WGS sequence"/>
</dbReference>
<dbReference type="STRING" id="1576369.SAMN05421753_10233"/>
<organism evidence="1 2">
    <name type="scientific">Planctomicrobium piriforme</name>
    <dbReference type="NCBI Taxonomy" id="1576369"/>
    <lineage>
        <taxon>Bacteria</taxon>
        <taxon>Pseudomonadati</taxon>
        <taxon>Planctomycetota</taxon>
        <taxon>Planctomycetia</taxon>
        <taxon>Planctomycetales</taxon>
        <taxon>Planctomycetaceae</taxon>
        <taxon>Planctomicrobium</taxon>
    </lineage>
</organism>
<keyword evidence="2" id="KW-1185">Reference proteome</keyword>
<proteinExistence type="predicted"/>